<dbReference type="Gene3D" id="3.40.50.300">
    <property type="entry name" value="P-loop containing nucleotide triphosphate hydrolases"/>
    <property type="match status" value="1"/>
</dbReference>
<accession>A0ABQ4Z474</accession>
<feature type="domain" description="Helitron helicase-like" evidence="4">
    <location>
        <begin position="311"/>
        <end position="384"/>
    </location>
</feature>
<reference evidence="5" key="2">
    <citation type="submission" date="2022-01" db="EMBL/GenBank/DDBJ databases">
        <authorList>
            <person name="Yamashiro T."/>
            <person name="Shiraishi A."/>
            <person name="Satake H."/>
            <person name="Nakayama K."/>
        </authorList>
    </citation>
    <scope>NUCLEOTIDE SEQUENCE</scope>
</reference>
<dbReference type="PANTHER" id="PTHR10492:SF101">
    <property type="entry name" value="ATP-DEPENDENT DNA HELICASE"/>
    <property type="match status" value="1"/>
</dbReference>
<keyword evidence="1" id="KW-0347">Helicase</keyword>
<dbReference type="Pfam" id="PF05970">
    <property type="entry name" value="PIF1"/>
    <property type="match status" value="1"/>
</dbReference>
<sequence>MDTKLTKVSELTPFRDDWKVKVRVIRLWKPPDFSNPLVTYSLDMVLMDEEDFESLSKEVPASTVAYGKIQALNPLRGTRIEPILMRIRSVVAILGTETTDHRIAPLVNYKRISVRDEFLTHLEKICEEADVIEELELKVPTIQATVSSSLTPSLGFISPPSRLTYQDSSASATGATNSLIESLKDTWTIPIKRKLRDTTVNFKTYRSNVTNHSFPTSSSMTKDANDKTCGSSKSNNLRSNKVLLSDIPILDFDVPGDDDCEIGPRNPYVGVSEEIMDQITKIKTELALSGSSTRNNNGDSIDPQITKALRITLDENNELWPEISRFMRKRGLKPEDRPEVLCKMFKFKLDHLIKNLKGNQIFGRVQAFVYTIEFQKRGLPHSHICLFLHKNDKLVNPERIDDFISAEIPDKDLDPDLYTLFTVTHEAWSVWQWTTRAFPCTIKGVCTKKFPNKYSNRTSNDSNGYPVYRRREDGNFVEKNHVRLDNRFVVPYNSYLLKKYQAHINVEWCNQAGSIKYLFKYINKGPDRVTASIQVGDHGNEAPSNVEVVDEIKEFYDCRYLSACESSWRILKYEVVYRTPAVERLPFHLPGQQHVVYDEDADIDDVLSKPSVAIWQERKHGYAIGRIQNVPKSVGDAYYLRVLLNHVKGLTSWEKIYEYPDDIIHPSFRDACFARGLLDDDREYILGLQEIYAWEFGNKVRRSFVHLLMSNSMSRPDHVFNETWKFMKDDIEYHLEMREHHIKNLILKDIDAILRSNGSSLQNISSMPLPDLEFLQNYTNTFIHDELCYNRDELKMEHANLFASLTQEQQSVYGKVISAVEKNEAKELNVASSGIDSLLLPGGRTAHSRFGILINIDETSFCSITHGTDLAALLNKTKLIIWDEAPMMNKHCFEALDRTLRDILRGSNTNSLNIPFGGKVIVFGGDFRQILPVVITGGTRQDIVHASLNSSYL</sequence>
<dbReference type="InterPro" id="IPR012340">
    <property type="entry name" value="NA-bd_OB-fold"/>
</dbReference>
<gene>
    <name evidence="5" type="ORF">Tco_0751490</name>
</gene>
<keyword evidence="1" id="KW-0227">DNA damage</keyword>
<evidence type="ECO:0000313" key="6">
    <source>
        <dbReference type="Proteomes" id="UP001151760"/>
    </source>
</evidence>
<dbReference type="Pfam" id="PF14214">
    <property type="entry name" value="Helitron_like_N"/>
    <property type="match status" value="1"/>
</dbReference>
<keyword evidence="1" id="KW-0233">DNA recombination</keyword>
<evidence type="ECO:0000256" key="1">
    <source>
        <dbReference type="RuleBase" id="RU363044"/>
    </source>
</evidence>
<name>A0ABQ4Z474_9ASTR</name>
<keyword evidence="1" id="KW-0234">DNA repair</keyword>
<evidence type="ECO:0000313" key="5">
    <source>
        <dbReference type="EMBL" id="GJS84949.1"/>
    </source>
</evidence>
<proteinExistence type="inferred from homology"/>
<keyword evidence="1" id="KW-0378">Hydrolase</keyword>
<dbReference type="Gene3D" id="2.40.50.140">
    <property type="entry name" value="Nucleic acid-binding proteins"/>
    <property type="match status" value="1"/>
</dbReference>
<dbReference type="PANTHER" id="PTHR10492">
    <property type="match status" value="1"/>
</dbReference>
<evidence type="ECO:0000259" key="4">
    <source>
        <dbReference type="Pfam" id="PF14214"/>
    </source>
</evidence>
<keyword evidence="1" id="KW-0547">Nucleotide-binding</keyword>
<dbReference type="InterPro" id="IPR025476">
    <property type="entry name" value="Helitron_helicase-like"/>
</dbReference>
<feature type="domain" description="DNA helicase Pif1-like DEAD-box helicase" evidence="3">
    <location>
        <begin position="812"/>
        <end position="953"/>
    </location>
</feature>
<comment type="cofactor">
    <cofactor evidence="1">
        <name>Mg(2+)</name>
        <dbReference type="ChEBI" id="CHEBI:18420"/>
    </cofactor>
</comment>
<keyword evidence="1" id="KW-0067">ATP-binding</keyword>
<reference evidence="5" key="1">
    <citation type="journal article" date="2022" name="Int. J. Mol. Sci.">
        <title>Draft Genome of Tanacetum Coccineum: Genomic Comparison of Closely Related Tanacetum-Family Plants.</title>
        <authorList>
            <person name="Yamashiro T."/>
            <person name="Shiraishi A."/>
            <person name="Nakayama K."/>
            <person name="Satake H."/>
        </authorList>
    </citation>
    <scope>NUCLEOTIDE SEQUENCE</scope>
</reference>
<dbReference type="EMBL" id="BQNB010011013">
    <property type="protein sequence ID" value="GJS84949.1"/>
    <property type="molecule type" value="Genomic_DNA"/>
</dbReference>
<comment type="similarity">
    <text evidence="1">Belongs to the helicase family.</text>
</comment>
<comment type="catalytic activity">
    <reaction evidence="1">
        <text>ATP + H2O = ADP + phosphate + H(+)</text>
        <dbReference type="Rhea" id="RHEA:13065"/>
        <dbReference type="ChEBI" id="CHEBI:15377"/>
        <dbReference type="ChEBI" id="CHEBI:15378"/>
        <dbReference type="ChEBI" id="CHEBI:30616"/>
        <dbReference type="ChEBI" id="CHEBI:43474"/>
        <dbReference type="ChEBI" id="CHEBI:456216"/>
        <dbReference type="EC" id="5.6.2.3"/>
    </reaction>
</comment>
<dbReference type="InterPro" id="IPR027417">
    <property type="entry name" value="P-loop_NTPase"/>
</dbReference>
<comment type="caution">
    <text evidence="5">The sequence shown here is derived from an EMBL/GenBank/DDBJ whole genome shotgun (WGS) entry which is preliminary data.</text>
</comment>
<evidence type="ECO:0000259" key="3">
    <source>
        <dbReference type="Pfam" id="PF05970"/>
    </source>
</evidence>
<feature type="region of interest" description="Disordered" evidence="2">
    <location>
        <begin position="213"/>
        <end position="233"/>
    </location>
</feature>
<keyword evidence="6" id="KW-1185">Reference proteome</keyword>
<protein>
    <recommendedName>
        <fullName evidence="1">ATP-dependent DNA helicase</fullName>
        <ecNumber evidence="1">5.6.2.3</ecNumber>
    </recommendedName>
</protein>
<dbReference type="InterPro" id="IPR010285">
    <property type="entry name" value="DNA_helicase_pif1-like_DEAD"/>
</dbReference>
<organism evidence="5 6">
    <name type="scientific">Tanacetum coccineum</name>
    <dbReference type="NCBI Taxonomy" id="301880"/>
    <lineage>
        <taxon>Eukaryota</taxon>
        <taxon>Viridiplantae</taxon>
        <taxon>Streptophyta</taxon>
        <taxon>Embryophyta</taxon>
        <taxon>Tracheophyta</taxon>
        <taxon>Spermatophyta</taxon>
        <taxon>Magnoliopsida</taxon>
        <taxon>eudicotyledons</taxon>
        <taxon>Gunneridae</taxon>
        <taxon>Pentapetalae</taxon>
        <taxon>asterids</taxon>
        <taxon>campanulids</taxon>
        <taxon>Asterales</taxon>
        <taxon>Asteraceae</taxon>
        <taxon>Asteroideae</taxon>
        <taxon>Anthemideae</taxon>
        <taxon>Anthemidinae</taxon>
        <taxon>Tanacetum</taxon>
    </lineage>
</organism>
<evidence type="ECO:0000256" key="2">
    <source>
        <dbReference type="SAM" id="MobiDB-lite"/>
    </source>
</evidence>
<dbReference type="Proteomes" id="UP001151760">
    <property type="component" value="Unassembled WGS sequence"/>
</dbReference>
<dbReference type="EC" id="5.6.2.3" evidence="1"/>